<feature type="binding site" evidence="2">
    <location>
        <position position="7"/>
    </location>
    <ligand>
        <name>Mn(2+)</name>
        <dbReference type="ChEBI" id="CHEBI:29035"/>
        <label>1</label>
    </ligand>
</feature>
<accession>A0A975XU99</accession>
<comment type="pathway">
    <text evidence="2">Glycolipid biosynthesis; lipid IV(A) biosynthesis; lipid IV(A) from (3R)-3-hydroxytetradecanoyl-[acyl-carrier-protein] and UDP-N-acetyl-alpha-D-glucosamine: step 4/6.</text>
</comment>
<name>A0A975XU99_9RHOO</name>
<keyword evidence="2" id="KW-0441">Lipid A biosynthesis</keyword>
<dbReference type="EMBL" id="CP064782">
    <property type="protein sequence ID" value="QWT48559.1"/>
    <property type="molecule type" value="Genomic_DNA"/>
</dbReference>
<dbReference type="Pfam" id="PF00149">
    <property type="entry name" value="Metallophos"/>
    <property type="match status" value="1"/>
</dbReference>
<sequence>MITFISDLHLAPALPGVTRLFQQFLQNQGVQSQALYILGDLFDHWVGDDQLEAPYPQAIASQLHQLAQGGCHIGILHGNRDFLLGQAFCQAAGAQLLTDPYVLSVPTWQFVLTHGDGLCTDDQDYQQFRQQVRSPAWQADFLARPLAERLALAQGLRQQSRDTKESKPDYLMDVNGGATDDFLRDHGYATLIHGHTHRPDRHDHLVDGIHCERWVLGDWRETPEGATGDCLVWDGEALRRQPLALS</sequence>
<keyword evidence="2" id="KW-0472">Membrane</keyword>
<dbReference type="PANTHER" id="PTHR34990">
    <property type="entry name" value="UDP-2,3-DIACYLGLUCOSAMINE HYDROLASE-RELATED"/>
    <property type="match status" value="1"/>
</dbReference>
<dbReference type="InterPro" id="IPR043461">
    <property type="entry name" value="LpxH-like"/>
</dbReference>
<dbReference type="InterPro" id="IPR010138">
    <property type="entry name" value="UDP-diacylglucosamine_Hdrlase"/>
</dbReference>
<dbReference type="GO" id="GO:0008758">
    <property type="term" value="F:UDP-2,3-diacylglucosamine hydrolase activity"/>
    <property type="evidence" value="ECO:0007669"/>
    <property type="project" value="UniProtKB-UniRule"/>
</dbReference>
<dbReference type="Proteomes" id="UP000683428">
    <property type="component" value="Chromosome"/>
</dbReference>
<feature type="binding site" evidence="2">
    <location>
        <position position="160"/>
    </location>
    <ligand>
        <name>substrate</name>
    </ligand>
</feature>
<comment type="cofactor">
    <cofactor evidence="2">
        <name>Mn(2+)</name>
        <dbReference type="ChEBI" id="CHEBI:29035"/>
    </cofactor>
    <text evidence="2">Binds 2 Mn(2+) ions per subunit in a binuclear metal center.</text>
</comment>
<comment type="function">
    <text evidence="2">Hydrolyzes the pyrophosphate bond of UDP-2,3-diacylglucosamine to yield 2,3-diacylglucosamine 1-phosphate (lipid X) and UMP by catalyzing the attack of water at the alpha-P atom. Involved in the biosynthesis of lipid A, a phosphorylated glycolipid that anchors the lipopolysaccharide to the outer membrane of the cell.</text>
</comment>
<feature type="binding site" evidence="2">
    <location>
        <position position="79"/>
    </location>
    <ligand>
        <name>Mn(2+)</name>
        <dbReference type="ChEBI" id="CHEBI:29035"/>
        <label>2</label>
    </ligand>
</feature>
<feature type="binding site" evidence="2">
    <location>
        <position position="114"/>
    </location>
    <ligand>
        <name>Mn(2+)</name>
        <dbReference type="ChEBI" id="CHEBI:29035"/>
        <label>2</label>
    </ligand>
</feature>
<keyword evidence="2" id="KW-0479">Metal-binding</keyword>
<feature type="domain" description="Calcineurin-like phosphoesterase" evidence="3">
    <location>
        <begin position="2"/>
        <end position="199"/>
    </location>
</feature>
<evidence type="ECO:0000313" key="4">
    <source>
        <dbReference type="EMBL" id="QWT48559.1"/>
    </source>
</evidence>
<dbReference type="NCBIfam" id="TIGR01854">
    <property type="entry name" value="lipid_A_lpxH"/>
    <property type="match status" value="1"/>
</dbReference>
<evidence type="ECO:0000256" key="1">
    <source>
        <dbReference type="ARBA" id="ARBA00022801"/>
    </source>
</evidence>
<keyword evidence="2" id="KW-1003">Cell membrane</keyword>
<comment type="catalytic activity">
    <reaction evidence="2">
        <text>UDP-2-N,3-O-bis[(3R)-3-hydroxytetradecanoyl]-alpha-D-glucosamine + H2O = 2-N,3-O-bis[(3R)-3-hydroxytetradecanoyl]-alpha-D-glucosaminyl 1-phosphate + UMP + 2 H(+)</text>
        <dbReference type="Rhea" id="RHEA:25213"/>
        <dbReference type="ChEBI" id="CHEBI:15377"/>
        <dbReference type="ChEBI" id="CHEBI:15378"/>
        <dbReference type="ChEBI" id="CHEBI:57865"/>
        <dbReference type="ChEBI" id="CHEBI:57957"/>
        <dbReference type="ChEBI" id="CHEBI:78847"/>
        <dbReference type="EC" id="3.6.1.54"/>
    </reaction>
</comment>
<feature type="binding site" evidence="2">
    <location>
        <position position="167"/>
    </location>
    <ligand>
        <name>substrate</name>
    </ligand>
</feature>
<dbReference type="CDD" id="cd07398">
    <property type="entry name" value="MPP_YbbF-LpxH"/>
    <property type="match status" value="1"/>
</dbReference>
<feature type="binding site" evidence="2">
    <location>
        <position position="40"/>
    </location>
    <ligand>
        <name>Mn(2+)</name>
        <dbReference type="ChEBI" id="CHEBI:29035"/>
        <label>2</label>
    </ligand>
</feature>
<gene>
    <name evidence="2" type="primary">lpxH</name>
    <name evidence="4" type="ORF">Azoinq_11960</name>
</gene>
<reference evidence="4" key="1">
    <citation type="submission" date="2020-11" db="EMBL/GenBank/DDBJ databases">
        <title>Azospira inquinata sp. nov.</title>
        <authorList>
            <person name="Moe W.M."/>
            <person name="Mikes M.C."/>
        </authorList>
    </citation>
    <scope>NUCLEOTIDE SEQUENCE</scope>
    <source>
        <strain evidence="4">Azo-3</strain>
    </source>
</reference>
<keyword evidence="2" id="KW-0997">Cell inner membrane</keyword>
<feature type="binding site" evidence="2">
    <location>
        <position position="122"/>
    </location>
    <ligand>
        <name>substrate</name>
    </ligand>
</feature>
<dbReference type="RefSeq" id="WP_216128778.1">
    <property type="nucleotide sequence ID" value="NZ_CP064782.1"/>
</dbReference>
<keyword evidence="2" id="KW-0444">Lipid biosynthesis</keyword>
<feature type="binding site" evidence="2">
    <location>
        <position position="197"/>
    </location>
    <ligand>
        <name>Mn(2+)</name>
        <dbReference type="ChEBI" id="CHEBI:29035"/>
        <label>1</label>
    </ligand>
</feature>
<dbReference type="PANTHER" id="PTHR34990:SF1">
    <property type="entry name" value="UDP-2,3-DIACYLGLUCOSAMINE HYDROLASE"/>
    <property type="match status" value="1"/>
</dbReference>
<proteinExistence type="inferred from homology"/>
<dbReference type="GO" id="GO:0019897">
    <property type="term" value="C:extrinsic component of plasma membrane"/>
    <property type="evidence" value="ECO:0007669"/>
    <property type="project" value="UniProtKB-UniRule"/>
</dbReference>
<dbReference type="AlphaFoldDB" id="A0A975XU99"/>
<evidence type="ECO:0000313" key="5">
    <source>
        <dbReference type="Proteomes" id="UP000683428"/>
    </source>
</evidence>
<evidence type="ECO:0000259" key="3">
    <source>
        <dbReference type="Pfam" id="PF00149"/>
    </source>
</evidence>
<dbReference type="NCBIfam" id="NF003743">
    <property type="entry name" value="PRK05340.1"/>
    <property type="match status" value="1"/>
</dbReference>
<feature type="binding site" evidence="2">
    <location>
        <begin position="79"/>
        <end position="80"/>
    </location>
    <ligand>
        <name>substrate</name>
    </ligand>
</feature>
<dbReference type="GO" id="GO:0009245">
    <property type="term" value="P:lipid A biosynthetic process"/>
    <property type="evidence" value="ECO:0007669"/>
    <property type="project" value="UniProtKB-UniRule"/>
</dbReference>
<feature type="binding site" evidence="2">
    <location>
        <position position="9"/>
    </location>
    <ligand>
        <name>Mn(2+)</name>
        <dbReference type="ChEBI" id="CHEBI:29035"/>
        <label>1</label>
    </ligand>
</feature>
<keyword evidence="5" id="KW-1185">Reference proteome</keyword>
<comment type="similarity">
    <text evidence="2">Belongs to the LpxH family.</text>
</comment>
<keyword evidence="2" id="KW-0443">Lipid metabolism</keyword>
<protein>
    <recommendedName>
        <fullName evidence="2">UDP-2,3-diacylglucosamine hydrolase</fullName>
        <ecNumber evidence="2">3.6.1.54</ecNumber>
    </recommendedName>
    <alternativeName>
        <fullName evidence="2">UDP-2,3-diacylglucosamine diphosphatase</fullName>
    </alternativeName>
</protein>
<keyword evidence="2" id="KW-0464">Manganese</keyword>
<feature type="binding site" evidence="2">
    <location>
        <position position="40"/>
    </location>
    <ligand>
        <name>Mn(2+)</name>
        <dbReference type="ChEBI" id="CHEBI:29035"/>
        <label>1</label>
    </ligand>
</feature>
<organism evidence="4 5">
    <name type="scientific">Azospira inquinata</name>
    <dbReference type="NCBI Taxonomy" id="2785627"/>
    <lineage>
        <taxon>Bacteria</taxon>
        <taxon>Pseudomonadati</taxon>
        <taxon>Pseudomonadota</taxon>
        <taxon>Betaproteobacteria</taxon>
        <taxon>Rhodocyclales</taxon>
        <taxon>Rhodocyclaceae</taxon>
        <taxon>Azospira</taxon>
    </lineage>
</organism>
<feature type="binding site" evidence="2">
    <location>
        <position position="195"/>
    </location>
    <ligand>
        <name>substrate</name>
    </ligand>
</feature>
<dbReference type="KEGG" id="aiq:Azoinq_11960"/>
<dbReference type="EC" id="3.6.1.54" evidence="2"/>
<comment type="subcellular location">
    <subcellularLocation>
        <location evidence="2">Cell inner membrane</location>
        <topology evidence="2">Peripheral membrane protein</topology>
        <orientation evidence="2">Cytoplasmic side</orientation>
    </subcellularLocation>
</comment>
<dbReference type="InterPro" id="IPR004843">
    <property type="entry name" value="Calcineurin-like_PHP"/>
</dbReference>
<feature type="binding site" evidence="2">
    <location>
        <position position="195"/>
    </location>
    <ligand>
        <name>Mn(2+)</name>
        <dbReference type="ChEBI" id="CHEBI:29035"/>
        <label>2</label>
    </ligand>
</feature>
<feature type="binding site" evidence="2">
    <location>
        <position position="164"/>
    </location>
    <ligand>
        <name>substrate</name>
    </ligand>
</feature>
<evidence type="ECO:0000256" key="2">
    <source>
        <dbReference type="HAMAP-Rule" id="MF_00575"/>
    </source>
</evidence>
<dbReference type="GO" id="GO:0030145">
    <property type="term" value="F:manganese ion binding"/>
    <property type="evidence" value="ECO:0007669"/>
    <property type="project" value="UniProtKB-UniRule"/>
</dbReference>
<dbReference type="GO" id="GO:0005737">
    <property type="term" value="C:cytoplasm"/>
    <property type="evidence" value="ECO:0007669"/>
    <property type="project" value="InterPro"/>
</dbReference>
<keyword evidence="1 2" id="KW-0378">Hydrolase</keyword>
<dbReference type="HAMAP" id="MF_00575">
    <property type="entry name" value="LpxH"/>
    <property type="match status" value="1"/>
</dbReference>